<reference evidence="2 3" key="1">
    <citation type="submission" date="2019-05" db="EMBL/GenBank/DDBJ databases">
        <title>Another draft genome of Portunus trituberculatus and its Hox gene families provides insights of decapod evolution.</title>
        <authorList>
            <person name="Jeong J.-H."/>
            <person name="Song I."/>
            <person name="Kim S."/>
            <person name="Choi T."/>
            <person name="Kim D."/>
            <person name="Ryu S."/>
            <person name="Kim W."/>
        </authorList>
    </citation>
    <scope>NUCLEOTIDE SEQUENCE [LARGE SCALE GENOMIC DNA]</scope>
    <source>
        <tissue evidence="2">Muscle</tissue>
    </source>
</reference>
<organism evidence="2 3">
    <name type="scientific">Portunus trituberculatus</name>
    <name type="common">Swimming crab</name>
    <name type="synonym">Neptunus trituberculatus</name>
    <dbReference type="NCBI Taxonomy" id="210409"/>
    <lineage>
        <taxon>Eukaryota</taxon>
        <taxon>Metazoa</taxon>
        <taxon>Ecdysozoa</taxon>
        <taxon>Arthropoda</taxon>
        <taxon>Crustacea</taxon>
        <taxon>Multicrustacea</taxon>
        <taxon>Malacostraca</taxon>
        <taxon>Eumalacostraca</taxon>
        <taxon>Eucarida</taxon>
        <taxon>Decapoda</taxon>
        <taxon>Pleocyemata</taxon>
        <taxon>Brachyura</taxon>
        <taxon>Eubrachyura</taxon>
        <taxon>Portunoidea</taxon>
        <taxon>Portunidae</taxon>
        <taxon>Portuninae</taxon>
        <taxon>Portunus</taxon>
    </lineage>
</organism>
<keyword evidence="1" id="KW-0812">Transmembrane</keyword>
<dbReference type="EMBL" id="VSRR010025604">
    <property type="protein sequence ID" value="MPC66991.1"/>
    <property type="molecule type" value="Genomic_DNA"/>
</dbReference>
<proteinExistence type="predicted"/>
<dbReference type="OrthoDB" id="6884957at2759"/>
<evidence type="ECO:0000313" key="3">
    <source>
        <dbReference type="Proteomes" id="UP000324222"/>
    </source>
</evidence>
<evidence type="ECO:0000313" key="2">
    <source>
        <dbReference type="EMBL" id="MPC66991.1"/>
    </source>
</evidence>
<feature type="transmembrane region" description="Helical" evidence="1">
    <location>
        <begin position="26"/>
        <end position="47"/>
    </location>
</feature>
<dbReference type="Proteomes" id="UP000324222">
    <property type="component" value="Unassembled WGS sequence"/>
</dbReference>
<comment type="caution">
    <text evidence="2">The sequence shown here is derived from an EMBL/GenBank/DDBJ whole genome shotgun (WGS) entry which is preliminary data.</text>
</comment>
<evidence type="ECO:0000256" key="1">
    <source>
        <dbReference type="SAM" id="Phobius"/>
    </source>
</evidence>
<keyword evidence="1" id="KW-1133">Transmembrane helix</keyword>
<keyword evidence="1" id="KW-0472">Membrane</keyword>
<dbReference type="AlphaFoldDB" id="A0A5B7H338"/>
<accession>A0A5B7H338</accession>
<protein>
    <submittedName>
        <fullName evidence="2">Carcinine transporter</fullName>
    </submittedName>
</protein>
<gene>
    <name evidence="2" type="primary">CarT_1</name>
    <name evidence="2" type="ORF">E2C01_061151</name>
</gene>
<name>A0A5B7H338_PORTR</name>
<keyword evidence="3" id="KW-1185">Reference proteome</keyword>
<sequence>MVTSTFDDIFQHIGGFGRYQMSKYDFTVPFVTLGLVSIAGSITSVLLPETLDQDLPDTLVDGETFFVGQNYCYKLWSKYVVRKERRREDMC</sequence>